<keyword evidence="2" id="KW-0614">Plasmid</keyword>
<protein>
    <submittedName>
        <fullName evidence="2">4-hydroxythreonine-4-phosphate dehydrogenase</fullName>
    </submittedName>
</protein>
<dbReference type="InterPro" id="IPR032710">
    <property type="entry name" value="NTF2-like_dom_sf"/>
</dbReference>
<sequence length="151" mass="16691">MKTLITTGFLLSVLLAGTNISFAENTTMNISTTEVMPSGLQQLIDRHFAIWNNTDAVERAKGFADVYTSDFFVADYDGLFEGTERVTAAINRVQSQHPGFIFTPAPVEWNHGVARVTWGYGPKENPYLVRGEDVLTVSNGKLSSARVFLNK</sequence>
<keyword evidence="1" id="KW-0732">Signal</keyword>
<name>A0A6B9GGF8_PANCY</name>
<dbReference type="EMBL" id="CP024770">
    <property type="protein sequence ID" value="QGY32346.1"/>
    <property type="molecule type" value="Genomic_DNA"/>
</dbReference>
<feature type="chain" id="PRO_5025554158" evidence="1">
    <location>
        <begin position="24"/>
        <end position="151"/>
    </location>
</feature>
<feature type="signal peptide" evidence="1">
    <location>
        <begin position="1"/>
        <end position="23"/>
    </location>
</feature>
<evidence type="ECO:0000313" key="3">
    <source>
        <dbReference type="Proteomes" id="UP000502005"/>
    </source>
</evidence>
<organism evidence="2 3">
    <name type="scientific">Pantoea cypripedii</name>
    <name type="common">Pectobacterium cypripedii</name>
    <name type="synonym">Erwinia cypripedii</name>
    <dbReference type="NCBI Taxonomy" id="55209"/>
    <lineage>
        <taxon>Bacteria</taxon>
        <taxon>Pseudomonadati</taxon>
        <taxon>Pseudomonadota</taxon>
        <taxon>Gammaproteobacteria</taxon>
        <taxon>Enterobacterales</taxon>
        <taxon>Erwiniaceae</taxon>
        <taxon>Pantoea</taxon>
    </lineage>
</organism>
<dbReference type="Gene3D" id="3.10.450.50">
    <property type="match status" value="1"/>
</dbReference>
<dbReference type="Proteomes" id="UP000502005">
    <property type="component" value="Plasmid pNE1B"/>
</dbReference>
<gene>
    <name evidence="2" type="ORF">CUN67_25520</name>
</gene>
<evidence type="ECO:0000256" key="1">
    <source>
        <dbReference type="SAM" id="SignalP"/>
    </source>
</evidence>
<dbReference type="AlphaFoldDB" id="A0A6B9GGF8"/>
<proteinExistence type="predicted"/>
<evidence type="ECO:0000313" key="2">
    <source>
        <dbReference type="EMBL" id="QGY32346.1"/>
    </source>
</evidence>
<dbReference type="SUPFAM" id="SSF54427">
    <property type="entry name" value="NTF2-like"/>
    <property type="match status" value="1"/>
</dbReference>
<geneLocation type="plasmid" evidence="3">
    <name>pne1b</name>
</geneLocation>
<dbReference type="RefSeq" id="WP_208718240.1">
    <property type="nucleotide sequence ID" value="NZ_CP024770.1"/>
</dbReference>
<accession>A0A6B9GGF8</accession>
<reference evidence="2 3" key="1">
    <citation type="submission" date="2017-11" db="EMBL/GenBank/DDBJ databases">
        <title>Genome sequence of Pantoea cypripedii NE1.</title>
        <authorList>
            <person name="Nascimento F.X."/>
        </authorList>
    </citation>
    <scope>NUCLEOTIDE SEQUENCE [LARGE SCALE GENOMIC DNA]</scope>
    <source>
        <strain evidence="2 3">NE1</strain>
        <plasmid evidence="3">pne1b</plasmid>
    </source>
</reference>